<dbReference type="Proteomes" id="UP000603640">
    <property type="component" value="Unassembled WGS sequence"/>
</dbReference>
<dbReference type="Pfam" id="PF18962">
    <property type="entry name" value="Por_Secre_tail"/>
    <property type="match status" value="1"/>
</dbReference>
<evidence type="ECO:0000313" key="2">
    <source>
        <dbReference type="EMBL" id="MBC5994294.1"/>
    </source>
</evidence>
<protein>
    <submittedName>
        <fullName evidence="2">T9SS type A sorting domain-containing protein</fullName>
    </submittedName>
</protein>
<dbReference type="AlphaFoldDB" id="A0A923N8S3"/>
<name>A0A923N8S3_9BACT</name>
<reference evidence="2" key="1">
    <citation type="submission" date="2020-08" db="EMBL/GenBank/DDBJ databases">
        <title>Pontibacter sp. SD6 16S ribosomal RNA gene Genome sequencing and assembly.</title>
        <authorList>
            <person name="Kang M."/>
        </authorList>
    </citation>
    <scope>NUCLEOTIDE SEQUENCE</scope>
    <source>
        <strain evidence="2">SD6</strain>
    </source>
</reference>
<feature type="domain" description="Secretion system C-terminal sorting" evidence="1">
    <location>
        <begin position="291"/>
        <end position="366"/>
    </location>
</feature>
<dbReference type="RefSeq" id="WP_187068327.1">
    <property type="nucleotide sequence ID" value="NZ_JACRVF010000005.1"/>
</dbReference>
<gene>
    <name evidence="2" type="ORF">H8S84_15710</name>
</gene>
<organism evidence="2 3">
    <name type="scientific">Pontibacter cellulosilyticus</name>
    <dbReference type="NCBI Taxonomy" id="1720253"/>
    <lineage>
        <taxon>Bacteria</taxon>
        <taxon>Pseudomonadati</taxon>
        <taxon>Bacteroidota</taxon>
        <taxon>Cytophagia</taxon>
        <taxon>Cytophagales</taxon>
        <taxon>Hymenobacteraceae</taxon>
        <taxon>Pontibacter</taxon>
    </lineage>
</organism>
<sequence length="367" mass="41769">MDVVTAIQNFIKFVLGLLLALLPLYTTIAQDATGPEKKIRFQYFKMEDGKRVMVDTTLTITDHASLVQGLKGLKVDTAAFRRLSSAKFNSITFDTAPLNTNDKEFRVMRLNGNLTKTEKEELVKKLNRMEGDSIVQELIRTGTLKTAVLDTFTIRRGAQYRRLNASVIASSSTDSVRVFRFERGDSIAHIKPARIERVIVDKTHGDALILRPGKVYGDTTTKREVIVYKLKESKTDQQFKRTEDGEVTIILKRIVTVKDLTTEDVSALKKTGTPVETKPKEELELEQIEYYPNPNDGRFNLRFKPENKGTTVVRVLDSKGQEVFVDTIEKLSGEYEKEIDLRPFGKGLYFLQIAQGKRYHTKKILVR</sequence>
<accession>A0A923N8S3</accession>
<comment type="caution">
    <text evidence="2">The sequence shown here is derived from an EMBL/GenBank/DDBJ whole genome shotgun (WGS) entry which is preliminary data.</text>
</comment>
<dbReference type="InterPro" id="IPR026444">
    <property type="entry name" value="Secre_tail"/>
</dbReference>
<evidence type="ECO:0000259" key="1">
    <source>
        <dbReference type="Pfam" id="PF18962"/>
    </source>
</evidence>
<dbReference type="NCBIfam" id="TIGR04183">
    <property type="entry name" value="Por_Secre_tail"/>
    <property type="match status" value="1"/>
</dbReference>
<proteinExistence type="predicted"/>
<evidence type="ECO:0000313" key="3">
    <source>
        <dbReference type="Proteomes" id="UP000603640"/>
    </source>
</evidence>
<dbReference type="EMBL" id="JACRVF010000005">
    <property type="protein sequence ID" value="MBC5994294.1"/>
    <property type="molecule type" value="Genomic_DNA"/>
</dbReference>
<keyword evidence="3" id="KW-1185">Reference proteome</keyword>